<evidence type="ECO:0000256" key="3">
    <source>
        <dbReference type="ARBA" id="ARBA00022475"/>
    </source>
</evidence>
<evidence type="ECO:0000256" key="10">
    <source>
        <dbReference type="ARBA" id="ARBA00022989"/>
    </source>
</evidence>
<dbReference type="SUPFAM" id="SSF49785">
    <property type="entry name" value="Galactose-binding domain-like"/>
    <property type="match status" value="1"/>
</dbReference>
<keyword evidence="14" id="KW-0675">Receptor</keyword>
<dbReference type="SUPFAM" id="SSF56112">
    <property type="entry name" value="Protein kinase-like (PK-like)"/>
    <property type="match status" value="1"/>
</dbReference>
<evidence type="ECO:0000256" key="13">
    <source>
        <dbReference type="ARBA" id="ARBA00023157"/>
    </source>
</evidence>
<feature type="domain" description="Protein kinase" evidence="21">
    <location>
        <begin position="610"/>
        <end position="906"/>
    </location>
</feature>
<dbReference type="GeneID" id="578737"/>
<dbReference type="InterPro" id="IPR011009">
    <property type="entry name" value="Kinase-like_dom_sf"/>
</dbReference>
<dbReference type="InterPro" id="IPR048525">
    <property type="entry name" value="DDR1-2_DS-like"/>
</dbReference>
<reference evidence="24" key="1">
    <citation type="submission" date="2015-02" db="EMBL/GenBank/DDBJ databases">
        <title>Genome sequencing for Strongylocentrotus purpuratus.</title>
        <authorList>
            <person name="Murali S."/>
            <person name="Liu Y."/>
            <person name="Vee V."/>
            <person name="English A."/>
            <person name="Wang M."/>
            <person name="Skinner E."/>
            <person name="Han Y."/>
            <person name="Muzny D.M."/>
            <person name="Worley K.C."/>
            <person name="Gibbs R.A."/>
        </authorList>
    </citation>
    <scope>NUCLEOTIDE SEQUENCE</scope>
</reference>
<evidence type="ECO:0000256" key="18">
    <source>
        <dbReference type="SAM" id="MobiDB-lite"/>
    </source>
</evidence>
<sequence length="919" mass="104007">MAHFIALSVLLFLILTVLRLPSVEPSIDLSTCRYPLGMNDKAIKDEQLSASSVYENNTLSFGPQNARLHLNQGAGAWCPVNAQPESSGHYEYLQVDLLNLTVILALSTQGRWDTNFGNEYTSRFRLELSRDGGKTWIRYVQMTGEEVFVGNRDTNSQITVHISPPIVAQVLRIIPVVLIQTPVCMRIELYGCKWLDHLKSYSMPTGDTRGEYVFEDDTYDGYTFEGQRMNGLGQLTDGMLGHSNYRLSPYNVPQGYEWVGWRNTSHPNPEITFEFDSLRNFTSLGFHVNNYFTNNVEIFDAIEVQFSIRKGHFSPRSIYTTIRPDSDHQDARWITVNLGNRVAQWLKVALVHRGKWVLVSEVSFESEDIPDNFDTSTATYDTPVVGPPSAGPVDHTTVSTTDADHVIPQTGNGTQKPNLISSTKKAGGGVSNTPAQRSPIGTVISVVVTVLLLLVLLFALLLFLYRRKYIKLKHRLPTLAFEANCNGGGATINNCPTIATMTTVPSRRSNPTYQITHPDDEPQYHVIDNMMVESEDELDNVSESSRIYAEPENPTCTYKDKHNMLQHYAETDLINIQGVSGNTIYGVPSQCMEKLNNSRTCCPEYPRSQLNFLELLGEGMFGEVHLCEAEDIQDYIRNGFPFENKNKGERTLVAVKMLRKDASKNARADFMKEMKIMSQLRDPNIVRLLAACTEDEPYCMIVEYMENGDLNQFLYEREGFEVGLNNCNANLSNCNKSSISVGALVYMITQIASGMKYLSNMNFVHRDLATRNCLVGKSYTIRIADFGMSRNLYSSNYYRIEGRAVLPIRWMAWESILLGKFTSKTDVWAFGVTLWEVMMLCREQPYSRLTDEQVIENTGQFFEKDGTPVYLAKPPQCPKDIHNLMKRCWTSEPGQRPTFDFLHTFLQARNIGYEPPVSL</sequence>
<dbReference type="SMART" id="SM00231">
    <property type="entry name" value="FA58C"/>
    <property type="match status" value="1"/>
</dbReference>
<evidence type="ECO:0000256" key="19">
    <source>
        <dbReference type="SAM" id="Phobius"/>
    </source>
</evidence>
<proteinExistence type="inferred from homology"/>
<comment type="catalytic activity">
    <reaction evidence="16">
        <text>L-tyrosyl-[protein] + ATP = O-phospho-L-tyrosyl-[protein] + ADP + H(+)</text>
        <dbReference type="Rhea" id="RHEA:10596"/>
        <dbReference type="Rhea" id="RHEA-COMP:10136"/>
        <dbReference type="Rhea" id="RHEA-COMP:20101"/>
        <dbReference type="ChEBI" id="CHEBI:15378"/>
        <dbReference type="ChEBI" id="CHEBI:30616"/>
        <dbReference type="ChEBI" id="CHEBI:46858"/>
        <dbReference type="ChEBI" id="CHEBI:61978"/>
        <dbReference type="ChEBI" id="CHEBI:456216"/>
        <dbReference type="EC" id="2.7.10.1"/>
    </reaction>
</comment>
<dbReference type="FunFam" id="2.60.120.260:FF:000007">
    <property type="entry name" value="Discoidin domain receptor tyrosine kinase 1"/>
    <property type="match status" value="1"/>
</dbReference>
<dbReference type="InterPro" id="IPR001245">
    <property type="entry name" value="Ser-Thr/Tyr_kinase_cat_dom"/>
</dbReference>
<evidence type="ECO:0000256" key="7">
    <source>
        <dbReference type="ARBA" id="ARBA00022741"/>
    </source>
</evidence>
<dbReference type="InterPro" id="IPR002011">
    <property type="entry name" value="Tyr_kinase_rcpt_2_CS"/>
</dbReference>
<evidence type="ECO:0000256" key="9">
    <source>
        <dbReference type="ARBA" id="ARBA00022840"/>
    </source>
</evidence>
<dbReference type="FunFam" id="1.10.510.10:FF:000053">
    <property type="entry name" value="Epithelial discoidin domain-containing receptor 1"/>
    <property type="match status" value="1"/>
</dbReference>
<keyword evidence="13" id="KW-1015">Disulfide bond</keyword>
<dbReference type="PROSITE" id="PS50011">
    <property type="entry name" value="PROTEIN_KINASE_DOM"/>
    <property type="match status" value="1"/>
</dbReference>
<feature type="domain" description="F5/8 type C" evidence="22">
    <location>
        <begin position="32"/>
        <end position="192"/>
    </location>
</feature>
<feature type="region of interest" description="Disordered" evidence="18">
    <location>
        <begin position="404"/>
        <end position="434"/>
    </location>
</feature>
<dbReference type="InParanoid" id="A0A7M7RDB0"/>
<dbReference type="InterPro" id="IPR050122">
    <property type="entry name" value="RTK"/>
</dbReference>
<evidence type="ECO:0000313" key="23">
    <source>
        <dbReference type="EnsemblMetazoa" id="XP_783985"/>
    </source>
</evidence>
<keyword evidence="12" id="KW-0829">Tyrosine-protein kinase</keyword>
<evidence type="ECO:0000256" key="6">
    <source>
        <dbReference type="ARBA" id="ARBA00022729"/>
    </source>
</evidence>
<name>A0A7M7RDB0_STRPU</name>
<keyword evidence="6 20" id="KW-0732">Signal</keyword>
<dbReference type="EC" id="2.7.10.1" evidence="2"/>
<evidence type="ECO:0000256" key="14">
    <source>
        <dbReference type="ARBA" id="ARBA00023170"/>
    </source>
</evidence>
<dbReference type="RefSeq" id="XP_783985.3">
    <property type="nucleotide sequence ID" value="XM_778892.5"/>
</dbReference>
<evidence type="ECO:0000259" key="22">
    <source>
        <dbReference type="PROSITE" id="PS50022"/>
    </source>
</evidence>
<dbReference type="GO" id="GO:0005886">
    <property type="term" value="C:plasma membrane"/>
    <property type="evidence" value="ECO:0000318"/>
    <property type="project" value="GO_Central"/>
</dbReference>
<evidence type="ECO:0000256" key="2">
    <source>
        <dbReference type="ARBA" id="ARBA00011902"/>
    </source>
</evidence>
<dbReference type="GO" id="GO:0005524">
    <property type="term" value="F:ATP binding"/>
    <property type="evidence" value="ECO:0007669"/>
    <property type="project" value="UniProtKB-KW"/>
</dbReference>
<keyword evidence="9" id="KW-0067">ATP-binding</keyword>
<keyword evidence="11 19" id="KW-0472">Membrane</keyword>
<evidence type="ECO:0000256" key="11">
    <source>
        <dbReference type="ARBA" id="ARBA00023136"/>
    </source>
</evidence>
<dbReference type="PROSITE" id="PS00109">
    <property type="entry name" value="PROTEIN_KINASE_TYR"/>
    <property type="match status" value="1"/>
</dbReference>
<dbReference type="CDD" id="cd05051">
    <property type="entry name" value="PTKc_DDR"/>
    <property type="match status" value="1"/>
</dbReference>
<dbReference type="Pfam" id="PF07714">
    <property type="entry name" value="PK_Tyr_Ser-Thr"/>
    <property type="match status" value="1"/>
</dbReference>
<evidence type="ECO:0000256" key="16">
    <source>
        <dbReference type="ARBA" id="ARBA00051243"/>
    </source>
</evidence>
<dbReference type="GO" id="GO:0043235">
    <property type="term" value="C:receptor complex"/>
    <property type="evidence" value="ECO:0000318"/>
    <property type="project" value="GO_Central"/>
</dbReference>
<dbReference type="InterPro" id="IPR020635">
    <property type="entry name" value="Tyr_kinase_cat_dom"/>
</dbReference>
<dbReference type="Pfam" id="PF21114">
    <property type="entry name" value="DDR1-2_DS-like"/>
    <property type="match status" value="1"/>
</dbReference>
<dbReference type="GO" id="GO:0051897">
    <property type="term" value="P:positive regulation of phosphatidylinositol 3-kinase/protein kinase B signal transduction"/>
    <property type="evidence" value="ECO:0000318"/>
    <property type="project" value="GO_Central"/>
</dbReference>
<keyword evidence="7" id="KW-0547">Nucleotide-binding</keyword>
<dbReference type="SMART" id="SM00219">
    <property type="entry name" value="TyrKc"/>
    <property type="match status" value="1"/>
</dbReference>
<keyword evidence="10 19" id="KW-1133">Transmembrane helix</keyword>
<keyword evidence="15" id="KW-0325">Glycoprotein</keyword>
<keyword evidence="5 19" id="KW-0812">Transmembrane</keyword>
<comment type="subcellular location">
    <subcellularLocation>
        <location evidence="1">Cell membrane</location>
        <topology evidence="1">Single-pass type I membrane protein</topology>
    </subcellularLocation>
</comment>
<feature type="chain" id="PRO_5029736099" description="receptor protein-tyrosine kinase" evidence="20">
    <location>
        <begin position="26"/>
        <end position="919"/>
    </location>
</feature>
<dbReference type="Gene3D" id="3.30.200.20">
    <property type="entry name" value="Phosphorylase Kinase, domain 1"/>
    <property type="match status" value="1"/>
</dbReference>
<dbReference type="PROSITE" id="PS01286">
    <property type="entry name" value="FA58C_2"/>
    <property type="match status" value="1"/>
</dbReference>
<dbReference type="PRINTS" id="PR00109">
    <property type="entry name" value="TYRKINASE"/>
</dbReference>
<dbReference type="Gene3D" id="2.60.120.260">
    <property type="entry name" value="Galactose-binding domain-like"/>
    <property type="match status" value="1"/>
</dbReference>
<keyword evidence="24" id="KW-1185">Reference proteome</keyword>
<comment type="similarity">
    <text evidence="17">Belongs to the protein kinase superfamily. Tyr protein kinase family. Insulin receptor subfamily.</text>
</comment>
<keyword evidence="3" id="KW-1003">Cell membrane</keyword>
<feature type="compositionally biased region" description="Polar residues" evidence="18">
    <location>
        <begin position="409"/>
        <end position="424"/>
    </location>
</feature>
<evidence type="ECO:0000256" key="5">
    <source>
        <dbReference type="ARBA" id="ARBA00022692"/>
    </source>
</evidence>
<evidence type="ECO:0000313" key="24">
    <source>
        <dbReference type="Proteomes" id="UP000007110"/>
    </source>
</evidence>
<dbReference type="GO" id="GO:0007169">
    <property type="term" value="P:cell surface receptor protein tyrosine kinase signaling pathway"/>
    <property type="evidence" value="ECO:0000318"/>
    <property type="project" value="GO_Central"/>
</dbReference>
<dbReference type="OrthoDB" id="6071166at2759"/>
<reference evidence="23" key="2">
    <citation type="submission" date="2021-01" db="UniProtKB">
        <authorList>
            <consortium name="EnsemblMetazoa"/>
        </authorList>
    </citation>
    <scope>IDENTIFICATION</scope>
</reference>
<feature type="signal peptide" evidence="20">
    <location>
        <begin position="1"/>
        <end position="25"/>
    </location>
</feature>
<dbReference type="InterPro" id="IPR000719">
    <property type="entry name" value="Prot_kinase_dom"/>
</dbReference>
<dbReference type="GO" id="GO:0010976">
    <property type="term" value="P:positive regulation of neuron projection development"/>
    <property type="evidence" value="ECO:0000318"/>
    <property type="project" value="GO_Central"/>
</dbReference>
<keyword evidence="4" id="KW-0808">Transferase</keyword>
<dbReference type="GO" id="GO:0005518">
    <property type="term" value="F:collagen binding"/>
    <property type="evidence" value="ECO:0000318"/>
    <property type="project" value="GO_Central"/>
</dbReference>
<keyword evidence="8" id="KW-0418">Kinase</keyword>
<dbReference type="CDD" id="cd00057">
    <property type="entry name" value="FA58C"/>
    <property type="match status" value="1"/>
</dbReference>
<dbReference type="FunFam" id="3.30.200.20:FF:000589">
    <property type="entry name" value="Discoidin domain receptor tyrosine kinase 1"/>
    <property type="match status" value="1"/>
</dbReference>
<dbReference type="Pfam" id="PF00754">
    <property type="entry name" value="F5_F8_type_C"/>
    <property type="match status" value="1"/>
</dbReference>
<dbReference type="InterPro" id="IPR008266">
    <property type="entry name" value="Tyr_kinase_AS"/>
</dbReference>
<dbReference type="GO" id="GO:0038062">
    <property type="term" value="F:protein tyrosine kinase collagen receptor activity"/>
    <property type="evidence" value="ECO:0000318"/>
    <property type="project" value="GO_Central"/>
</dbReference>
<dbReference type="AlphaFoldDB" id="A0A7M7RDB0"/>
<dbReference type="Proteomes" id="UP000007110">
    <property type="component" value="Unassembled WGS sequence"/>
</dbReference>
<dbReference type="CTD" id="780"/>
<dbReference type="FunCoup" id="A0A7M7RDB0">
    <property type="interactions" value="877"/>
</dbReference>
<dbReference type="PROSITE" id="PS00239">
    <property type="entry name" value="RECEPTOR_TYR_KIN_II"/>
    <property type="match status" value="1"/>
</dbReference>
<evidence type="ECO:0000256" key="20">
    <source>
        <dbReference type="SAM" id="SignalP"/>
    </source>
</evidence>
<dbReference type="Gene3D" id="2.60.120.1190">
    <property type="match status" value="1"/>
</dbReference>
<dbReference type="KEGG" id="spu:578737"/>
<evidence type="ECO:0000259" key="21">
    <source>
        <dbReference type="PROSITE" id="PS50011"/>
    </source>
</evidence>
<dbReference type="OMA" id="KWLRWKN"/>
<dbReference type="InterPro" id="IPR000421">
    <property type="entry name" value="FA58C"/>
</dbReference>
<feature type="transmembrane region" description="Helical" evidence="19">
    <location>
        <begin position="440"/>
        <end position="465"/>
    </location>
</feature>
<dbReference type="Gene3D" id="1.10.510.10">
    <property type="entry name" value="Transferase(Phosphotransferase) domain 1"/>
    <property type="match status" value="1"/>
</dbReference>
<evidence type="ECO:0000256" key="15">
    <source>
        <dbReference type="ARBA" id="ARBA00023180"/>
    </source>
</evidence>
<organism evidence="23 24">
    <name type="scientific">Strongylocentrotus purpuratus</name>
    <name type="common">Purple sea urchin</name>
    <dbReference type="NCBI Taxonomy" id="7668"/>
    <lineage>
        <taxon>Eukaryota</taxon>
        <taxon>Metazoa</taxon>
        <taxon>Echinodermata</taxon>
        <taxon>Eleutherozoa</taxon>
        <taxon>Echinozoa</taxon>
        <taxon>Echinoidea</taxon>
        <taxon>Euechinoidea</taxon>
        <taxon>Echinacea</taxon>
        <taxon>Camarodonta</taxon>
        <taxon>Echinidea</taxon>
        <taxon>Strongylocentrotidae</taxon>
        <taxon>Strongylocentrotus</taxon>
    </lineage>
</organism>
<evidence type="ECO:0000256" key="4">
    <source>
        <dbReference type="ARBA" id="ARBA00022679"/>
    </source>
</evidence>
<protein>
    <recommendedName>
        <fullName evidence="2">receptor protein-tyrosine kinase</fullName>
        <ecNumber evidence="2">2.7.10.1</ecNumber>
    </recommendedName>
</protein>
<dbReference type="InterPro" id="IPR008979">
    <property type="entry name" value="Galactose-bd-like_sf"/>
</dbReference>
<dbReference type="PROSITE" id="PS50022">
    <property type="entry name" value="FA58C_3"/>
    <property type="match status" value="1"/>
</dbReference>
<evidence type="ECO:0000256" key="17">
    <source>
        <dbReference type="ARBA" id="ARBA00061639"/>
    </source>
</evidence>
<accession>A0A7M7RDB0</accession>
<dbReference type="EnsemblMetazoa" id="XM_778892">
    <property type="protein sequence ID" value="XP_783985"/>
    <property type="gene ID" value="LOC578737"/>
</dbReference>
<evidence type="ECO:0000256" key="1">
    <source>
        <dbReference type="ARBA" id="ARBA00004251"/>
    </source>
</evidence>
<dbReference type="PANTHER" id="PTHR24416:SF634">
    <property type="entry name" value="DISCOIDIN DOMAIN-CONTAINING RECEPTOR TYROSINE KINASE B"/>
    <property type="match status" value="1"/>
</dbReference>
<evidence type="ECO:0000256" key="12">
    <source>
        <dbReference type="ARBA" id="ARBA00023137"/>
    </source>
</evidence>
<evidence type="ECO:0000256" key="8">
    <source>
        <dbReference type="ARBA" id="ARBA00022777"/>
    </source>
</evidence>
<dbReference type="PANTHER" id="PTHR24416">
    <property type="entry name" value="TYROSINE-PROTEIN KINASE RECEPTOR"/>
    <property type="match status" value="1"/>
</dbReference>